<reference evidence="4 5" key="1">
    <citation type="submission" date="2021-03" db="EMBL/GenBank/DDBJ databases">
        <title>Genomic Encyclopedia of Type Strains, Phase III (KMG-III): the genomes of soil and plant-associated and newly described type strains.</title>
        <authorList>
            <person name="Whitman W."/>
        </authorList>
    </citation>
    <scope>NUCLEOTIDE SEQUENCE [LARGE SCALE GENOMIC DNA]</scope>
    <source>
        <strain evidence="4 5">IMMIB AFH-6</strain>
    </source>
</reference>
<dbReference type="Proteomes" id="UP000781958">
    <property type="component" value="Unassembled WGS sequence"/>
</dbReference>
<dbReference type="Pfam" id="PF00072">
    <property type="entry name" value="Response_reg"/>
    <property type="match status" value="1"/>
</dbReference>
<dbReference type="Gene3D" id="3.40.50.2300">
    <property type="match status" value="1"/>
</dbReference>
<organism evidence="4 5">
    <name type="scientific">Azospirillum rugosum</name>
    <dbReference type="NCBI Taxonomy" id="416170"/>
    <lineage>
        <taxon>Bacteria</taxon>
        <taxon>Pseudomonadati</taxon>
        <taxon>Pseudomonadota</taxon>
        <taxon>Alphaproteobacteria</taxon>
        <taxon>Rhodospirillales</taxon>
        <taxon>Azospirillaceae</taxon>
        <taxon>Azospirillum</taxon>
    </lineage>
</organism>
<dbReference type="InterPro" id="IPR011006">
    <property type="entry name" value="CheY-like_superfamily"/>
</dbReference>
<dbReference type="PANTHER" id="PTHR43547:SF2">
    <property type="entry name" value="HYBRID SIGNAL TRANSDUCTION HISTIDINE KINASE C"/>
    <property type="match status" value="1"/>
</dbReference>
<dbReference type="InterPro" id="IPR001789">
    <property type="entry name" value="Sig_transdc_resp-reg_receiver"/>
</dbReference>
<accession>A0ABS4SG62</accession>
<protein>
    <submittedName>
        <fullName evidence="4">CheY-like chemotaxis protein</fullName>
    </submittedName>
</protein>
<evidence type="ECO:0000256" key="1">
    <source>
        <dbReference type="ARBA" id="ARBA00022553"/>
    </source>
</evidence>
<comment type="caution">
    <text evidence="4">The sequence shown here is derived from an EMBL/GenBank/DDBJ whole genome shotgun (WGS) entry which is preliminary data.</text>
</comment>
<dbReference type="SMART" id="SM00448">
    <property type="entry name" value="REC"/>
    <property type="match status" value="1"/>
</dbReference>
<keyword evidence="5" id="KW-1185">Reference proteome</keyword>
<name>A0ABS4SG62_9PROT</name>
<dbReference type="RefSeq" id="WP_246500451.1">
    <property type="nucleotide sequence ID" value="NZ_JAGINP010000003.1"/>
</dbReference>
<feature type="modified residue" description="4-aspartylphosphate" evidence="2">
    <location>
        <position position="57"/>
    </location>
</feature>
<feature type="domain" description="Response regulatory" evidence="3">
    <location>
        <begin position="8"/>
        <end position="124"/>
    </location>
</feature>
<keyword evidence="1 2" id="KW-0597">Phosphoprotein</keyword>
<evidence type="ECO:0000313" key="5">
    <source>
        <dbReference type="Proteomes" id="UP000781958"/>
    </source>
</evidence>
<evidence type="ECO:0000313" key="4">
    <source>
        <dbReference type="EMBL" id="MBP2291555.1"/>
    </source>
</evidence>
<dbReference type="CDD" id="cd19920">
    <property type="entry name" value="REC_PA4781-like"/>
    <property type="match status" value="1"/>
</dbReference>
<gene>
    <name evidence="4" type="ORF">J2851_001304</name>
</gene>
<proteinExistence type="predicted"/>
<sequence length="167" mass="17797">MEAPTRATVLIVDDTADNLSLIGRFLKDSYTVKAANNGQAALRIAFSDTPPDLILLDVMMPVMDGYEVCRRLKADPRTCDIPIIFLTARTSIDDEKFGLDLGAADYISKPISPPIVLVLQPGSLAVASVESGVLRKDAEHDDGCRGEGLGRRSGRADGTAWGAVLPG</sequence>
<evidence type="ECO:0000259" key="3">
    <source>
        <dbReference type="PROSITE" id="PS50110"/>
    </source>
</evidence>
<dbReference type="PANTHER" id="PTHR43547">
    <property type="entry name" value="TWO-COMPONENT HISTIDINE KINASE"/>
    <property type="match status" value="1"/>
</dbReference>
<dbReference type="EMBL" id="JAGINP010000003">
    <property type="protein sequence ID" value="MBP2291555.1"/>
    <property type="molecule type" value="Genomic_DNA"/>
</dbReference>
<dbReference type="SUPFAM" id="SSF52172">
    <property type="entry name" value="CheY-like"/>
    <property type="match status" value="1"/>
</dbReference>
<dbReference type="PROSITE" id="PS50110">
    <property type="entry name" value="RESPONSE_REGULATORY"/>
    <property type="match status" value="1"/>
</dbReference>
<evidence type="ECO:0000256" key="2">
    <source>
        <dbReference type="PROSITE-ProRule" id="PRU00169"/>
    </source>
</evidence>